<evidence type="ECO:0000313" key="1">
    <source>
        <dbReference type="EMBL" id="ALA12487.1"/>
    </source>
</evidence>
<accession>A0A0K2CYH8</accession>
<evidence type="ECO:0000313" key="2">
    <source>
        <dbReference type="Proteomes" id="UP000204186"/>
    </source>
</evidence>
<dbReference type="GeneID" id="26613492"/>
<dbReference type="KEGG" id="vg:26613492"/>
<name>A0A0K2CYH8_9CAUD</name>
<dbReference type="EMBL" id="KT361651">
    <property type="protein sequence ID" value="ALA12487.1"/>
    <property type="molecule type" value="Genomic_DNA"/>
</dbReference>
<protein>
    <submittedName>
        <fullName evidence="1">Uncharacterized protein</fullName>
    </submittedName>
</protein>
<dbReference type="Proteomes" id="UP000204186">
    <property type="component" value="Segment"/>
</dbReference>
<dbReference type="RefSeq" id="YP_009193841.1">
    <property type="nucleotide sequence ID" value="NC_028746.1"/>
</dbReference>
<gene>
    <name evidence="1" type="ORF">HARRISON_28</name>
</gene>
<proteinExistence type="predicted"/>
<keyword evidence="2" id="KW-1185">Reference proteome</keyword>
<organism evidence="1 2">
    <name type="scientific">Paenibacillus phage Harrison</name>
    <dbReference type="NCBI Taxonomy" id="1636257"/>
    <lineage>
        <taxon>Viruses</taxon>
        <taxon>Duplodnaviria</taxon>
        <taxon>Heunggongvirae</taxon>
        <taxon>Uroviricota</taxon>
        <taxon>Caudoviricetes</taxon>
        <taxon>Gochnauervirinae</taxon>
        <taxon>Harrisonvirus</taxon>
        <taxon>Harrisonvirus harrison</taxon>
    </lineage>
</organism>
<sequence>MEAPLQKEPLSKHLKTLFFVSLNPLISGHTTSFCFP</sequence>
<reference evidence="1 2" key="1">
    <citation type="journal article" date="2015" name="Genome Announc.">
        <title>Complete Genome Sequences of Nine Phages Capable of Infecting Paenibacillus larvae, the Causative Agent of American Foulbrood Disease in Honeybees.</title>
        <authorList>
            <person name="Tsourkas P.K."/>
            <person name="Yost D.G."/>
            <person name="Krohn A."/>
            <person name="LeBlanc L."/>
            <person name="Zhang A."/>
            <person name="Stamereilers C."/>
            <person name="Amy P.S."/>
        </authorList>
    </citation>
    <scope>NUCLEOTIDE SEQUENCE [LARGE SCALE GENOMIC DNA]</scope>
</reference>